<dbReference type="RefSeq" id="WP_060459180.1">
    <property type="nucleotide sequence ID" value="NZ_AP014808.1"/>
</dbReference>
<dbReference type="SMART" id="SM00079">
    <property type="entry name" value="PBPe"/>
    <property type="match status" value="1"/>
</dbReference>
<dbReference type="InterPro" id="IPR001320">
    <property type="entry name" value="Iontro_rcpt_C"/>
</dbReference>
<keyword evidence="2" id="KW-0472">Membrane</keyword>
<sequence>MKKNKSRNIIIGIVVVVIIAVFAFFGIKGSSSNNSNSSGSNSNSNSSTVTAIKKRGVLRVAVFGDLPPYGWVNANGKRVGYDVNLARQMAKDMGVKVKFVQVNANNRVDTLNSDKADIILANFTVTPERKDVVDYAKPYMKVSVGVVSPKKAPITKASQLKGKSLIVTKGTTAENYFTKQKNVNLLKFDSKTQQFNAIKNKRAAALADDNSYLYAWVKRNPKYTVGIKSIGPKQYVSPAVKKGNKSLLNWANKEITKLNSKGFFTMDYDQELKPYFGKEVKSSDIVLKQGK</sequence>
<dbReference type="OrthoDB" id="115856at2"/>
<evidence type="ECO:0000259" key="4">
    <source>
        <dbReference type="SMART" id="SM00079"/>
    </source>
</evidence>
<dbReference type="PANTHER" id="PTHR35936">
    <property type="entry name" value="MEMBRANE-BOUND LYTIC MUREIN TRANSGLYCOSYLASE F"/>
    <property type="match status" value="1"/>
</dbReference>
<dbReference type="PANTHER" id="PTHR35936:SF17">
    <property type="entry name" value="ARGININE-BINDING EXTRACELLULAR PROTEIN ARTP"/>
    <property type="match status" value="1"/>
</dbReference>
<dbReference type="Pfam" id="PF00497">
    <property type="entry name" value="SBP_bac_3"/>
    <property type="match status" value="1"/>
</dbReference>
<dbReference type="EMBL" id="AP014808">
    <property type="protein sequence ID" value="BAQ56717.1"/>
    <property type="molecule type" value="Genomic_DNA"/>
</dbReference>
<dbReference type="PATRIC" id="fig|1600.4.peg.335"/>
<feature type="domain" description="Solute-binding protein family 3/N-terminal" evidence="3">
    <location>
        <begin position="57"/>
        <end position="274"/>
    </location>
</feature>
<dbReference type="SMART" id="SM00062">
    <property type="entry name" value="PBPb"/>
    <property type="match status" value="1"/>
</dbReference>
<feature type="domain" description="Ionotropic glutamate receptor C-terminal" evidence="4">
    <location>
        <begin position="57"/>
        <end position="265"/>
    </location>
</feature>
<reference evidence="5 6" key="1">
    <citation type="submission" date="2015-03" db="EMBL/GenBank/DDBJ databases">
        <title>Complete genome sequence of Lactobacillus acetotolerans NBRC 13120.</title>
        <authorList>
            <person name="Toh H."/>
            <person name="Morita H."/>
            <person name="Fujita N."/>
        </authorList>
    </citation>
    <scope>NUCLEOTIDE SEQUENCE [LARGE SCALE GENOMIC DNA]</scope>
    <source>
        <strain evidence="5 6">NBRC 13120</strain>
    </source>
</reference>
<keyword evidence="2" id="KW-0812">Transmembrane</keyword>
<dbReference type="GO" id="GO:0015276">
    <property type="term" value="F:ligand-gated monoatomic ion channel activity"/>
    <property type="evidence" value="ECO:0007669"/>
    <property type="project" value="InterPro"/>
</dbReference>
<evidence type="ECO:0000256" key="1">
    <source>
        <dbReference type="ARBA" id="ARBA00022729"/>
    </source>
</evidence>
<keyword evidence="2" id="KW-1133">Transmembrane helix</keyword>
<name>A0A0D6A1N8_9LACO</name>
<dbReference type="AlphaFoldDB" id="A0A0D6A1N8"/>
<dbReference type="KEGG" id="lae:LBAT_0328"/>
<dbReference type="InterPro" id="IPR001638">
    <property type="entry name" value="Solute-binding_3/MltF_N"/>
</dbReference>
<gene>
    <name evidence="5" type="ORF">LBAT_0328</name>
</gene>
<dbReference type="STRING" id="1600.LBAT_0328"/>
<feature type="transmembrane region" description="Helical" evidence="2">
    <location>
        <begin position="9"/>
        <end position="27"/>
    </location>
</feature>
<dbReference type="SUPFAM" id="SSF53850">
    <property type="entry name" value="Periplasmic binding protein-like II"/>
    <property type="match status" value="1"/>
</dbReference>
<accession>A0A0D6A1N8</accession>
<dbReference type="Gene3D" id="3.40.190.10">
    <property type="entry name" value="Periplasmic binding protein-like II"/>
    <property type="match status" value="2"/>
</dbReference>
<dbReference type="Proteomes" id="UP000035709">
    <property type="component" value="Chromosome"/>
</dbReference>
<evidence type="ECO:0000313" key="6">
    <source>
        <dbReference type="Proteomes" id="UP000035709"/>
    </source>
</evidence>
<organism evidence="5 6">
    <name type="scientific">Lactobacillus acetotolerans</name>
    <dbReference type="NCBI Taxonomy" id="1600"/>
    <lineage>
        <taxon>Bacteria</taxon>
        <taxon>Bacillati</taxon>
        <taxon>Bacillota</taxon>
        <taxon>Bacilli</taxon>
        <taxon>Lactobacillales</taxon>
        <taxon>Lactobacillaceae</taxon>
        <taxon>Lactobacillus</taxon>
    </lineage>
</organism>
<evidence type="ECO:0000313" key="5">
    <source>
        <dbReference type="EMBL" id="BAQ56717.1"/>
    </source>
</evidence>
<proteinExistence type="predicted"/>
<evidence type="ECO:0000256" key="2">
    <source>
        <dbReference type="SAM" id="Phobius"/>
    </source>
</evidence>
<protein>
    <submittedName>
        <fullName evidence="5">Amino acid ABC transporter substrate binding component</fullName>
    </submittedName>
</protein>
<keyword evidence="1" id="KW-0732">Signal</keyword>
<evidence type="ECO:0000259" key="3">
    <source>
        <dbReference type="SMART" id="SM00062"/>
    </source>
</evidence>
<dbReference type="GO" id="GO:0016020">
    <property type="term" value="C:membrane"/>
    <property type="evidence" value="ECO:0007669"/>
    <property type="project" value="InterPro"/>
</dbReference>
<keyword evidence="6" id="KW-1185">Reference proteome</keyword>